<dbReference type="AlphaFoldDB" id="A0A1A8WE46"/>
<proteinExistence type="predicted"/>
<name>A0A1A8WE46_PLAOA</name>
<protein>
    <submittedName>
        <fullName evidence="2">PIR Superfamily Protein</fullName>
    </submittedName>
</protein>
<sequence length="341" mass="39778">MSSQPKSTPFLRLFYNSSKELISEKFYDAMNSESSDLSRYNDICNEMSVRSKNDEVNIICTKFLRYLENCKFWNDGNLGYDVSILLNYWLYVKLNNIYGANPAKDIVLAFSKLQYMWQYQQFFPKNQSYYPKCKPDLSIVEHHDWERRKKLYDYYVDFETLFTTARDFPNKCEDYYKKFEEKTSLYKYFVEQCSPDKNNCPKFYKKDNDYNPELVLPKLRCHDRIKAEREVAEEDAKPPILQHFPEKGLGSDPDPDPSGTELAKGNSQIGKKVGHSVLGVAPVLLTATALYRYTPVGAWIRKLGGINTNSISDIDGFPSYTRESEDMLLGDTENYISYQPM</sequence>
<dbReference type="EMBL" id="FLQU01000923">
    <property type="protein sequence ID" value="SBS90322.1"/>
    <property type="molecule type" value="Genomic_DNA"/>
</dbReference>
<reference evidence="4 5" key="1">
    <citation type="submission" date="2016-05" db="EMBL/GenBank/DDBJ databases">
        <authorList>
            <person name="Naeem Raeece"/>
        </authorList>
    </citation>
    <scope>NUCLEOTIDE SEQUENCE [LARGE SCALE GENOMIC DNA]</scope>
</reference>
<gene>
    <name evidence="3" type="ORF">POVCU1_049280</name>
    <name evidence="2" type="ORF">POVCU2_0060710</name>
</gene>
<evidence type="ECO:0000313" key="5">
    <source>
        <dbReference type="Proteomes" id="UP000078560"/>
    </source>
</evidence>
<evidence type="ECO:0000313" key="3">
    <source>
        <dbReference type="EMBL" id="SBS98862.1"/>
    </source>
</evidence>
<reference evidence="2" key="2">
    <citation type="submission" date="2016-05" db="EMBL/GenBank/DDBJ databases">
        <authorList>
            <person name="Lavstsen T."/>
            <person name="Jespersen J.S."/>
        </authorList>
    </citation>
    <scope>NUCLEOTIDE SEQUENCE [LARGE SCALE GENOMIC DNA]</scope>
</reference>
<dbReference type="Proteomes" id="UP000078546">
    <property type="component" value="Unassembled WGS sequence"/>
</dbReference>
<organism evidence="2 5">
    <name type="scientific">Plasmodium ovale curtisi</name>
    <dbReference type="NCBI Taxonomy" id="864141"/>
    <lineage>
        <taxon>Eukaryota</taxon>
        <taxon>Sar</taxon>
        <taxon>Alveolata</taxon>
        <taxon>Apicomplexa</taxon>
        <taxon>Aconoidasida</taxon>
        <taxon>Haemosporida</taxon>
        <taxon>Plasmodiidae</taxon>
        <taxon>Plasmodium</taxon>
        <taxon>Plasmodium (Plasmodium)</taxon>
    </lineage>
</organism>
<dbReference type="InterPro" id="IPR008780">
    <property type="entry name" value="Plasmodium_Vir"/>
</dbReference>
<dbReference type="Pfam" id="PF05795">
    <property type="entry name" value="Plasmodium_Vir"/>
    <property type="match status" value="2"/>
</dbReference>
<evidence type="ECO:0000313" key="2">
    <source>
        <dbReference type="EMBL" id="SBS90322.1"/>
    </source>
</evidence>
<dbReference type="Proteomes" id="UP000078560">
    <property type="component" value="Unassembled WGS sequence"/>
</dbReference>
<feature type="region of interest" description="Disordered" evidence="1">
    <location>
        <begin position="230"/>
        <end position="266"/>
    </location>
</feature>
<evidence type="ECO:0000256" key="1">
    <source>
        <dbReference type="SAM" id="MobiDB-lite"/>
    </source>
</evidence>
<evidence type="ECO:0000313" key="4">
    <source>
        <dbReference type="Proteomes" id="UP000078546"/>
    </source>
</evidence>
<dbReference type="EMBL" id="FLQV01000988">
    <property type="protein sequence ID" value="SBS98862.1"/>
    <property type="molecule type" value="Genomic_DNA"/>
</dbReference>
<accession>A0A1A8WE46</accession>